<reference evidence="2 3" key="1">
    <citation type="journal article" date="2016" name="Nat. Commun.">
        <title>Thousands of microbial genomes shed light on interconnected biogeochemical processes in an aquifer system.</title>
        <authorList>
            <person name="Anantharaman K."/>
            <person name="Brown C.T."/>
            <person name="Hug L.A."/>
            <person name="Sharon I."/>
            <person name="Castelle C.J."/>
            <person name="Probst A.J."/>
            <person name="Thomas B.C."/>
            <person name="Singh A."/>
            <person name="Wilkins M.J."/>
            <person name="Karaoz U."/>
            <person name="Brodie E.L."/>
            <person name="Williams K.H."/>
            <person name="Hubbard S.S."/>
            <person name="Banfield J.F."/>
        </authorList>
    </citation>
    <scope>NUCLEOTIDE SEQUENCE [LARGE SCALE GENOMIC DNA]</scope>
</reference>
<sequence length="80" mass="8683">MKNLHKIAFGLLILGGLLALLNALNIYFAFLPSTFWRGLGILIGAAAIYEIVTHTHRCRECISGKSQESSAQASPPQEEA</sequence>
<dbReference type="EMBL" id="MHNI01000031">
    <property type="protein sequence ID" value="OGZ41327.1"/>
    <property type="molecule type" value="Genomic_DNA"/>
</dbReference>
<proteinExistence type="predicted"/>
<gene>
    <name evidence="2" type="ORF">A2W41_01220</name>
</gene>
<keyword evidence="1" id="KW-0812">Transmembrane</keyword>
<accession>A0A1G2FU51</accession>
<keyword evidence="1" id="KW-1133">Transmembrane helix</keyword>
<organism evidence="2 3">
    <name type="scientific">Candidatus Ryanbacteria bacterium RIFCSPHIGHO2_01_45_13</name>
    <dbReference type="NCBI Taxonomy" id="1802112"/>
    <lineage>
        <taxon>Bacteria</taxon>
        <taxon>Candidatus Ryaniibacteriota</taxon>
    </lineage>
</organism>
<dbReference type="AlphaFoldDB" id="A0A1G2FU51"/>
<feature type="transmembrane region" description="Helical" evidence="1">
    <location>
        <begin position="7"/>
        <end position="28"/>
    </location>
</feature>
<keyword evidence="1" id="KW-0472">Membrane</keyword>
<name>A0A1G2FU51_9BACT</name>
<comment type="caution">
    <text evidence="2">The sequence shown here is derived from an EMBL/GenBank/DDBJ whole genome shotgun (WGS) entry which is preliminary data.</text>
</comment>
<evidence type="ECO:0000313" key="2">
    <source>
        <dbReference type="EMBL" id="OGZ41327.1"/>
    </source>
</evidence>
<evidence type="ECO:0000313" key="3">
    <source>
        <dbReference type="Proteomes" id="UP000176700"/>
    </source>
</evidence>
<dbReference type="Proteomes" id="UP000176700">
    <property type="component" value="Unassembled WGS sequence"/>
</dbReference>
<evidence type="ECO:0000256" key="1">
    <source>
        <dbReference type="SAM" id="Phobius"/>
    </source>
</evidence>
<feature type="transmembrane region" description="Helical" evidence="1">
    <location>
        <begin position="34"/>
        <end position="52"/>
    </location>
</feature>
<protein>
    <submittedName>
        <fullName evidence="2">Uncharacterized protein</fullName>
    </submittedName>
</protein>